<dbReference type="AlphaFoldDB" id="A0AAE3LP75"/>
<proteinExistence type="predicted"/>
<dbReference type="Proteomes" id="UP001208041">
    <property type="component" value="Unassembled WGS sequence"/>
</dbReference>
<organism evidence="1 2">
    <name type="scientific">Halocynthiibacter halioticoli</name>
    <dbReference type="NCBI Taxonomy" id="2986804"/>
    <lineage>
        <taxon>Bacteria</taxon>
        <taxon>Pseudomonadati</taxon>
        <taxon>Pseudomonadota</taxon>
        <taxon>Alphaproteobacteria</taxon>
        <taxon>Rhodobacterales</taxon>
        <taxon>Paracoccaceae</taxon>
        <taxon>Halocynthiibacter</taxon>
    </lineage>
</organism>
<accession>A0AAE3LP75</accession>
<reference evidence="1" key="1">
    <citation type="submission" date="2022-10" db="EMBL/GenBank/DDBJ databases">
        <authorList>
            <person name="Yue Y."/>
        </authorList>
    </citation>
    <scope>NUCLEOTIDE SEQUENCE</scope>
    <source>
        <strain evidence="1">Z654</strain>
    </source>
</reference>
<evidence type="ECO:0000313" key="1">
    <source>
        <dbReference type="EMBL" id="MCV6823032.1"/>
    </source>
</evidence>
<evidence type="ECO:0000313" key="2">
    <source>
        <dbReference type="Proteomes" id="UP001208041"/>
    </source>
</evidence>
<keyword evidence="2" id="KW-1185">Reference proteome</keyword>
<sequence length="61" mass="6641">MIGPDIEISCSPELWPVEQLCSVAQDSTGLAYVECMGGELAEVEARCEVLMYDEDIGDLLC</sequence>
<dbReference type="RefSeq" id="WP_263951863.1">
    <property type="nucleotide sequence ID" value="NZ_JAOYFC010000001.1"/>
</dbReference>
<protein>
    <submittedName>
        <fullName evidence="1">Uncharacterized protein</fullName>
    </submittedName>
</protein>
<name>A0AAE3LP75_9RHOB</name>
<comment type="caution">
    <text evidence="1">The sequence shown here is derived from an EMBL/GenBank/DDBJ whole genome shotgun (WGS) entry which is preliminary data.</text>
</comment>
<gene>
    <name evidence="1" type="ORF">OH136_00570</name>
</gene>
<dbReference type="EMBL" id="JAOYFC010000001">
    <property type="protein sequence ID" value="MCV6823032.1"/>
    <property type="molecule type" value="Genomic_DNA"/>
</dbReference>